<evidence type="ECO:0000313" key="1">
    <source>
        <dbReference type="EMBL" id="WUR02474.1"/>
    </source>
</evidence>
<dbReference type="RefSeq" id="XP_065328619.1">
    <property type="nucleotide sequence ID" value="XM_065472547.1"/>
</dbReference>
<dbReference type="KEGG" id="vnx:VNE69_02001"/>
<reference evidence="1" key="1">
    <citation type="journal article" date="2024" name="BMC Genomics">
        <title>Functional annotation of a divergent genome using sequence and structure-based similarity.</title>
        <authorList>
            <person name="Svedberg D."/>
            <person name="Winiger R.R."/>
            <person name="Berg A."/>
            <person name="Sharma H."/>
            <person name="Tellgren-Roth C."/>
            <person name="Debrunner-Vossbrinck B.A."/>
            <person name="Vossbrinck C.R."/>
            <person name="Barandun J."/>
        </authorList>
    </citation>
    <scope>NUCLEOTIDE SEQUENCE</scope>
    <source>
        <strain evidence="1">Illinois isolate</strain>
    </source>
</reference>
<dbReference type="AlphaFoldDB" id="A0AAX4J914"/>
<name>A0AAX4J914_9MICR</name>
<gene>
    <name evidence="1" type="ORF">VNE69_02001</name>
</gene>
<evidence type="ECO:0000313" key="2">
    <source>
        <dbReference type="Proteomes" id="UP001334084"/>
    </source>
</evidence>
<dbReference type="GeneID" id="90540291"/>
<organism evidence="1 2">
    <name type="scientific">Vairimorpha necatrix</name>
    <dbReference type="NCBI Taxonomy" id="6039"/>
    <lineage>
        <taxon>Eukaryota</taxon>
        <taxon>Fungi</taxon>
        <taxon>Fungi incertae sedis</taxon>
        <taxon>Microsporidia</taxon>
        <taxon>Nosematidae</taxon>
        <taxon>Vairimorpha</taxon>
    </lineage>
</organism>
<accession>A0AAX4J914</accession>
<sequence length="743" mass="88125">MKLEEFDMAIKNTNKIEIGDYQKINTEKHYLNVILTFDKTRNELDADITIKKFNSTKREDIINIKIYCEDKTSTEIINEFEANLKIKCDPTFSESVVIIYKPIYFVNNLCFKKIIDEFKNLNIRRKEQNINSDIFYEYIIDDLYLWSRTFSSINTLRDYNYTLIDYIPLYIMIERSSTNHINFCINSKKTYYFFEVSLKELEIDNLKCFFDINSWYSNSSDARISEYFIELYKYVYIDNLKSEILRYLEFCTINKIQSLDTKFTIEINNDEIKFSHNLNNYTYSYNKNLNKKCFYEFQDVLSKIVAVNLKNKDFQVIELFFRLINSENEVEFLINRLLGNPGTALHLIFIHTLLYKELIKENEMNKLMSNEIISYDKKKLLDVLSDNVCLSCSYLIKVSLFIEAEKYINENDCNNESIFGTLKKIGYLMKNKKRYKPIRNSLKFLVPSQKGNLNLVKIYIELVKYRLEDIKKFNISMNNYIYNTLSLLTLDNSSIESWNISHDAKKDVFKIFGLSESEIEKNLDLIKKSLLKKQAEEFNMEVLNPLKNAVSKYQLRSSEKTIMYKDFQCLKKGVKNILSYINKIDSNEKISLILYDAKKRNVGNLFDNNVRTIFENELKIAMKITLTNVYKSNEILISQIRNIVTSVDKDLIDEYKKEEELKLYQHIQKNIQENARKNSIKYFPKVLIELFESIVIDDMIIKTRCKNNLEYTLSLLTEQDLLEIVNNTIGEKIHNKLVNILLN</sequence>
<keyword evidence="2" id="KW-1185">Reference proteome</keyword>
<proteinExistence type="predicted"/>
<dbReference type="EMBL" id="CP142727">
    <property type="protein sequence ID" value="WUR02474.1"/>
    <property type="molecule type" value="Genomic_DNA"/>
</dbReference>
<dbReference type="Proteomes" id="UP001334084">
    <property type="component" value="Chromosome 2"/>
</dbReference>
<protein>
    <submittedName>
        <fullName evidence="1">Uncharacterized protein</fullName>
    </submittedName>
</protein>